<dbReference type="EMBL" id="FNHP01000005">
    <property type="protein sequence ID" value="SDM36575.1"/>
    <property type="molecule type" value="Genomic_DNA"/>
</dbReference>
<feature type="region of interest" description="Disordered" evidence="1">
    <location>
        <begin position="1"/>
        <end position="113"/>
    </location>
</feature>
<dbReference type="Proteomes" id="UP000198552">
    <property type="component" value="Unassembled WGS sequence"/>
</dbReference>
<evidence type="ECO:0000256" key="1">
    <source>
        <dbReference type="SAM" id="MobiDB-lite"/>
    </source>
</evidence>
<dbReference type="STRING" id="1527607.SAMN05428957_10531"/>
<protein>
    <submittedName>
        <fullName evidence="2">Uncharacterized protein</fullName>
    </submittedName>
</protein>
<proteinExistence type="predicted"/>
<accession>A0A1G9SP31</accession>
<feature type="compositionally biased region" description="Basic and acidic residues" evidence="1">
    <location>
        <begin position="98"/>
        <end position="113"/>
    </location>
</feature>
<evidence type="ECO:0000313" key="2">
    <source>
        <dbReference type="EMBL" id="SDM36575.1"/>
    </source>
</evidence>
<organism evidence="2 3">
    <name type="scientific">Oryzisolibacter propanilivorax</name>
    <dbReference type="NCBI Taxonomy" id="1527607"/>
    <lineage>
        <taxon>Bacteria</taxon>
        <taxon>Pseudomonadati</taxon>
        <taxon>Pseudomonadota</taxon>
        <taxon>Betaproteobacteria</taxon>
        <taxon>Burkholderiales</taxon>
        <taxon>Comamonadaceae</taxon>
        <taxon>Oryzisolibacter</taxon>
    </lineage>
</organism>
<gene>
    <name evidence="2" type="ORF">SAMN05428957_10531</name>
</gene>
<evidence type="ECO:0000313" key="3">
    <source>
        <dbReference type="Proteomes" id="UP000198552"/>
    </source>
</evidence>
<name>A0A1G9SP31_9BURK</name>
<dbReference type="AlphaFoldDB" id="A0A1G9SP31"/>
<feature type="compositionally biased region" description="Low complexity" evidence="1">
    <location>
        <begin position="17"/>
        <end position="35"/>
    </location>
</feature>
<dbReference type="RefSeq" id="WP_175488263.1">
    <property type="nucleotide sequence ID" value="NZ_FNHP01000005.1"/>
</dbReference>
<sequence>MSIKSVPGSVSADTPEEATAQADTAAEANATLSAEMDVSDGLDDITAHSFDDIPNDGPLNFDDGTTMEHPRGNTERTGGTWDDEGADSGDLAPPAEIMSDRVEPSDEPERRER</sequence>
<reference evidence="3" key="1">
    <citation type="submission" date="2016-10" db="EMBL/GenBank/DDBJ databases">
        <authorList>
            <person name="Varghese N."/>
            <person name="Submissions S."/>
        </authorList>
    </citation>
    <scope>NUCLEOTIDE SEQUENCE [LARGE SCALE GENOMIC DNA]</scope>
    <source>
        <strain evidence="3">EPL6</strain>
    </source>
</reference>
<keyword evidence="3" id="KW-1185">Reference proteome</keyword>